<comment type="similarity">
    <text evidence="2">Belongs to the nitronate monooxygenase family. NMO class I subfamily.</text>
</comment>
<name>A0A1H1H792_9BURK</name>
<organism evidence="12 13">
    <name type="scientific">Paraburkholderia fungorum</name>
    <dbReference type="NCBI Taxonomy" id="134537"/>
    <lineage>
        <taxon>Bacteria</taxon>
        <taxon>Pseudomonadati</taxon>
        <taxon>Pseudomonadota</taxon>
        <taxon>Betaproteobacteria</taxon>
        <taxon>Burkholderiales</taxon>
        <taxon>Burkholderiaceae</taxon>
        <taxon>Paraburkholderia</taxon>
    </lineage>
</organism>
<protein>
    <recommendedName>
        <fullName evidence="11">Nitronate monooxygenase</fullName>
    </recommendedName>
    <alternativeName>
        <fullName evidence="9">Propionate 3-nitronate monooxygenase</fullName>
    </alternativeName>
</protein>
<dbReference type="AlphaFoldDB" id="A0A1H1H792"/>
<evidence type="ECO:0000256" key="6">
    <source>
        <dbReference type="ARBA" id="ARBA00022741"/>
    </source>
</evidence>
<evidence type="ECO:0000256" key="10">
    <source>
        <dbReference type="ARBA" id="ARBA00049401"/>
    </source>
</evidence>
<dbReference type="GO" id="GO:0009636">
    <property type="term" value="P:response to toxic substance"/>
    <property type="evidence" value="ECO:0007669"/>
    <property type="project" value="UniProtKB-KW"/>
</dbReference>
<dbReference type="GO" id="GO:0018580">
    <property type="term" value="F:nitronate monooxygenase activity"/>
    <property type="evidence" value="ECO:0007669"/>
    <property type="project" value="InterPro"/>
</dbReference>
<dbReference type="Gene3D" id="3.20.20.70">
    <property type="entry name" value="Aldolase class I"/>
    <property type="match status" value="1"/>
</dbReference>
<accession>A0A1H1H792</accession>
<gene>
    <name evidence="12" type="ORF">SAMN05443245_3573</name>
</gene>
<dbReference type="SUPFAM" id="SSF51412">
    <property type="entry name" value="Inosine monophosphate dehydrogenase (IMPDH)"/>
    <property type="match status" value="1"/>
</dbReference>
<evidence type="ECO:0000313" key="13">
    <source>
        <dbReference type="Proteomes" id="UP000183487"/>
    </source>
</evidence>
<keyword evidence="8 12" id="KW-0503">Monooxygenase</keyword>
<dbReference type="FunFam" id="3.20.20.70:FF:000154">
    <property type="entry name" value="Probable nitronate monooxygenase"/>
    <property type="match status" value="1"/>
</dbReference>
<keyword evidence="4" id="KW-0285">Flavoprotein</keyword>
<dbReference type="GO" id="GO:0000166">
    <property type="term" value="F:nucleotide binding"/>
    <property type="evidence" value="ECO:0007669"/>
    <property type="project" value="UniProtKB-KW"/>
</dbReference>
<evidence type="ECO:0000256" key="9">
    <source>
        <dbReference type="ARBA" id="ARBA00031155"/>
    </source>
</evidence>
<dbReference type="PANTHER" id="PTHR42747">
    <property type="entry name" value="NITRONATE MONOOXYGENASE-RELATED"/>
    <property type="match status" value="1"/>
</dbReference>
<comment type="catalytic activity">
    <reaction evidence="10">
        <text>3 propionate 3-nitronate + 3 O2 + H2O = 3 3-oxopropanoate + 2 nitrate + nitrite + H2O2 + 3 H(+)</text>
        <dbReference type="Rhea" id="RHEA:57332"/>
        <dbReference type="ChEBI" id="CHEBI:15377"/>
        <dbReference type="ChEBI" id="CHEBI:15378"/>
        <dbReference type="ChEBI" id="CHEBI:15379"/>
        <dbReference type="ChEBI" id="CHEBI:16240"/>
        <dbReference type="ChEBI" id="CHEBI:16301"/>
        <dbReference type="ChEBI" id="CHEBI:17632"/>
        <dbReference type="ChEBI" id="CHEBI:33190"/>
        <dbReference type="ChEBI" id="CHEBI:136067"/>
    </reaction>
</comment>
<dbReference type="PANTHER" id="PTHR42747:SF3">
    <property type="entry name" value="NITRONATE MONOOXYGENASE-RELATED"/>
    <property type="match status" value="1"/>
</dbReference>
<evidence type="ECO:0000256" key="7">
    <source>
        <dbReference type="ARBA" id="ARBA00023002"/>
    </source>
</evidence>
<evidence type="ECO:0000256" key="5">
    <source>
        <dbReference type="ARBA" id="ARBA00022643"/>
    </source>
</evidence>
<evidence type="ECO:0000256" key="2">
    <source>
        <dbReference type="ARBA" id="ARBA00009881"/>
    </source>
</evidence>
<evidence type="ECO:0000256" key="3">
    <source>
        <dbReference type="ARBA" id="ARBA00022575"/>
    </source>
</evidence>
<dbReference type="RefSeq" id="WP_074767100.1">
    <property type="nucleotide sequence ID" value="NZ_FNKP01000002.1"/>
</dbReference>
<evidence type="ECO:0000313" key="12">
    <source>
        <dbReference type="EMBL" id="SDR20958.1"/>
    </source>
</evidence>
<proteinExistence type="inferred from homology"/>
<keyword evidence="13" id="KW-1185">Reference proteome</keyword>
<keyword evidence="5" id="KW-0288">FMN</keyword>
<dbReference type="InterPro" id="IPR004136">
    <property type="entry name" value="NMO"/>
</dbReference>
<dbReference type="OrthoDB" id="9778912at2"/>
<dbReference type="EMBL" id="FNKP01000002">
    <property type="protein sequence ID" value="SDR20958.1"/>
    <property type="molecule type" value="Genomic_DNA"/>
</dbReference>
<evidence type="ECO:0000256" key="8">
    <source>
        <dbReference type="ARBA" id="ARBA00023033"/>
    </source>
</evidence>
<keyword evidence="7" id="KW-0560">Oxidoreductase</keyword>
<keyword evidence="6" id="KW-0547">Nucleotide-binding</keyword>
<keyword evidence="3" id="KW-0216">Detoxification</keyword>
<dbReference type="CDD" id="cd04730">
    <property type="entry name" value="NPD_like"/>
    <property type="match status" value="1"/>
</dbReference>
<evidence type="ECO:0000256" key="1">
    <source>
        <dbReference type="ARBA" id="ARBA00001917"/>
    </source>
</evidence>
<reference evidence="13" key="1">
    <citation type="submission" date="2016-10" db="EMBL/GenBank/DDBJ databases">
        <authorList>
            <person name="Varghese N."/>
        </authorList>
    </citation>
    <scope>NUCLEOTIDE SEQUENCE [LARGE SCALE GENOMIC DNA]</scope>
    <source>
        <strain evidence="13">GAS106B</strain>
    </source>
</reference>
<sequence>MKTWPDERILSLFGIDLPIIQAPMAGVGNLQLAVAVARAGGLGSLPCALLSAEQVRSAVTSIRTQTSAALNLNFFCHAPPVFEPHRLSGWQQRVEPYAHACGLPRAVPPISLPTGAGVHAFDESFCEVVELLRPQVVSFHFGLPEASLVARVRETGARIISSATTVNEARWLAEHGCDAIIAMGTEAGGHRGTFLPGDLYRQAGTLALVPQIVDAVNVPVIAAGGIADGRGLAAAFMLGASAVQMGTAYLLAEELALPPVYRRAIEQSGDDSTALTNIFTGRPARAIVNRAVRELGPLSPDTPPFPLAGLALGPLRAHFEQDGADDFSPLWSGQAASLAKALPAAEITRGIAAEALRLLGVQSVVERS</sequence>
<dbReference type="Pfam" id="PF03060">
    <property type="entry name" value="NMO"/>
    <property type="match status" value="1"/>
</dbReference>
<evidence type="ECO:0000256" key="4">
    <source>
        <dbReference type="ARBA" id="ARBA00022630"/>
    </source>
</evidence>
<comment type="cofactor">
    <cofactor evidence="1">
        <name>FMN</name>
        <dbReference type="ChEBI" id="CHEBI:58210"/>
    </cofactor>
</comment>
<dbReference type="Proteomes" id="UP000183487">
    <property type="component" value="Unassembled WGS sequence"/>
</dbReference>
<dbReference type="InterPro" id="IPR013785">
    <property type="entry name" value="Aldolase_TIM"/>
</dbReference>
<evidence type="ECO:0000256" key="11">
    <source>
        <dbReference type="ARBA" id="ARBA00067136"/>
    </source>
</evidence>